<evidence type="ECO:0000256" key="8">
    <source>
        <dbReference type="ARBA" id="ARBA00022842"/>
    </source>
</evidence>
<evidence type="ECO:0000256" key="14">
    <source>
        <dbReference type="NCBIfam" id="TIGR00228"/>
    </source>
</evidence>
<dbReference type="GO" id="GO:0003677">
    <property type="term" value="F:DNA binding"/>
    <property type="evidence" value="ECO:0007669"/>
    <property type="project" value="UniProtKB-KW"/>
</dbReference>
<comment type="function">
    <text evidence="13">The RuvA-RuvB-RuvC complex processes Holliday junction (HJ) DNA during genetic recombination and DNA repair. Endonuclease that resolves HJ intermediates. Cleaves cruciform DNA by making single-stranded nicks across the HJ at symmetrical positions within the homologous arms, yielding a 5'-phosphate and a 3'-hydroxyl group; requires a central core of homology in the junction. The consensus cleavage sequence is 5'-(A/T)TT(C/G)-3'. Cleavage occurs on the 3'-side of the TT dinucleotide at the point of strand exchange. HJ branch migration catalyzed by RuvA-RuvB allows RuvC to scan DNA until it finds its consensus sequence, where it cleaves and resolves the cruciform DNA.</text>
</comment>
<keyword evidence="7 13" id="KW-0378">Hydrolase</keyword>
<comment type="catalytic activity">
    <reaction evidence="12 13">
        <text>Endonucleolytic cleavage at a junction such as a reciprocal single-stranded crossover between two homologous DNA duplexes (Holliday junction).</text>
        <dbReference type="EC" id="3.1.21.10"/>
    </reaction>
</comment>
<dbReference type="RefSeq" id="WP_342825135.1">
    <property type="nucleotide sequence ID" value="NZ_CP046146.1"/>
</dbReference>
<keyword evidence="4 13" id="KW-0479">Metal-binding</keyword>
<dbReference type="GO" id="GO:0048476">
    <property type="term" value="C:Holliday junction resolvase complex"/>
    <property type="evidence" value="ECO:0007669"/>
    <property type="project" value="UniProtKB-UniRule"/>
</dbReference>
<keyword evidence="17" id="KW-1185">Reference proteome</keyword>
<dbReference type="InterPro" id="IPR036397">
    <property type="entry name" value="RNaseH_sf"/>
</dbReference>
<evidence type="ECO:0000313" key="17">
    <source>
        <dbReference type="Proteomes" id="UP001219901"/>
    </source>
</evidence>
<dbReference type="InterPro" id="IPR012337">
    <property type="entry name" value="RNaseH-like_sf"/>
</dbReference>
<keyword evidence="6 13" id="KW-0227">DNA damage</keyword>
<keyword evidence="8 13" id="KW-0460">Magnesium</keyword>
<keyword evidence="10 13" id="KW-0233">DNA recombination</keyword>
<evidence type="ECO:0000256" key="3">
    <source>
        <dbReference type="ARBA" id="ARBA00022722"/>
    </source>
</evidence>
<evidence type="ECO:0000256" key="1">
    <source>
        <dbReference type="ARBA" id="ARBA00009518"/>
    </source>
</evidence>
<accession>A0AAJ6CRL3</accession>
<evidence type="ECO:0000256" key="12">
    <source>
        <dbReference type="ARBA" id="ARBA00029354"/>
    </source>
</evidence>
<evidence type="ECO:0000256" key="13">
    <source>
        <dbReference type="HAMAP-Rule" id="MF_00034"/>
    </source>
</evidence>
<sequence>MRILGIDPGLTSTGYGIIDIEGRDFKAVEGGVVRTKSDQPMEQRLFSIYSVIRDVIAEFKPDEVAVEELHARFAKTALLLGHARGVAVMAAGEAKLPVFDYQPTRAKNLVTGSGRADKEQMKQAIAIHLGTPDAAKNEHVADAFSIAIAHAVMIGSSAVAAIDAAK</sequence>
<dbReference type="GO" id="GO:0005737">
    <property type="term" value="C:cytoplasm"/>
    <property type="evidence" value="ECO:0007669"/>
    <property type="project" value="UniProtKB-SubCell"/>
</dbReference>
<keyword evidence="5 13" id="KW-0255">Endonuclease</keyword>
<proteinExistence type="inferred from homology"/>
<dbReference type="GO" id="GO:0008821">
    <property type="term" value="F:crossover junction DNA endonuclease activity"/>
    <property type="evidence" value="ECO:0007669"/>
    <property type="project" value="UniProtKB-UniRule"/>
</dbReference>
<feature type="binding site" evidence="13">
    <location>
        <position position="7"/>
    </location>
    <ligand>
        <name>Mg(2+)</name>
        <dbReference type="ChEBI" id="CHEBI:18420"/>
        <label>1</label>
    </ligand>
</feature>
<dbReference type="GO" id="GO:0006281">
    <property type="term" value="P:DNA repair"/>
    <property type="evidence" value="ECO:0007669"/>
    <property type="project" value="UniProtKB-UniRule"/>
</dbReference>
<gene>
    <name evidence="13 16" type="primary">ruvC</name>
    <name evidence="15" type="ORF">GKO46_08515</name>
    <name evidence="16" type="ORF">GKO48_02520</name>
</gene>
<dbReference type="InterPro" id="IPR002176">
    <property type="entry name" value="X-over_junc_endoDNase_RuvC"/>
</dbReference>
<name>A0AAJ6CRL3_9CHLR</name>
<dbReference type="HAMAP" id="MF_00034">
    <property type="entry name" value="RuvC"/>
    <property type="match status" value="1"/>
</dbReference>
<evidence type="ECO:0000256" key="2">
    <source>
        <dbReference type="ARBA" id="ARBA00022490"/>
    </source>
</evidence>
<protein>
    <recommendedName>
        <fullName evidence="13 14">Crossover junction endodeoxyribonuclease RuvC</fullName>
        <ecNumber evidence="13 14">3.1.21.10</ecNumber>
    </recommendedName>
    <alternativeName>
        <fullName evidence="13">Holliday junction nuclease RuvC</fullName>
    </alternativeName>
    <alternativeName>
        <fullName evidence="13">Holliday junction resolvase RuvC</fullName>
    </alternativeName>
</protein>
<evidence type="ECO:0000313" key="16">
    <source>
        <dbReference type="EMBL" id="WFG38528.1"/>
    </source>
</evidence>
<dbReference type="Proteomes" id="UP001219901">
    <property type="component" value="Chromosome"/>
</dbReference>
<feature type="binding site" evidence="13">
    <location>
        <position position="139"/>
    </location>
    <ligand>
        <name>Mg(2+)</name>
        <dbReference type="ChEBI" id="CHEBI:18420"/>
        <label>1</label>
    </ligand>
</feature>
<keyword evidence="9 13" id="KW-0238">DNA-binding</keyword>
<dbReference type="NCBIfam" id="TIGR00228">
    <property type="entry name" value="ruvC"/>
    <property type="match status" value="1"/>
</dbReference>
<feature type="binding site" evidence="13">
    <location>
        <position position="67"/>
    </location>
    <ligand>
        <name>Mg(2+)</name>
        <dbReference type="ChEBI" id="CHEBI:18420"/>
        <label>2</label>
    </ligand>
</feature>
<evidence type="ECO:0000313" key="18">
    <source>
        <dbReference type="Proteomes" id="UP001321249"/>
    </source>
</evidence>
<dbReference type="CDD" id="cd16962">
    <property type="entry name" value="RuvC"/>
    <property type="match status" value="1"/>
</dbReference>
<evidence type="ECO:0000256" key="4">
    <source>
        <dbReference type="ARBA" id="ARBA00022723"/>
    </source>
</evidence>
<dbReference type="GO" id="GO:0006310">
    <property type="term" value="P:DNA recombination"/>
    <property type="evidence" value="ECO:0007669"/>
    <property type="project" value="UniProtKB-UniRule"/>
</dbReference>
<reference evidence="17 18" key="1">
    <citation type="submission" date="2019-11" db="EMBL/GenBank/DDBJ databases">
        <authorList>
            <person name="Cho J.-C."/>
        </authorList>
    </citation>
    <scope>NUCLEOTIDE SEQUENCE [LARGE SCALE GENOMIC DNA]</scope>
    <source>
        <strain evidence="16 17">JH1073</strain>
        <strain evidence="15 18">JH702</strain>
    </source>
</reference>
<dbReference type="SUPFAM" id="SSF53098">
    <property type="entry name" value="Ribonuclease H-like"/>
    <property type="match status" value="1"/>
</dbReference>
<dbReference type="EMBL" id="WMBE01000002">
    <property type="protein sequence ID" value="MDG0867116.1"/>
    <property type="molecule type" value="Genomic_DNA"/>
</dbReference>
<reference evidence="17" key="3">
    <citation type="submission" date="2023-06" db="EMBL/GenBank/DDBJ databases">
        <title>Pangenomics reveal diversification of enzyme families and niche specialization in globally abundant SAR202 bacteria.</title>
        <authorList>
            <person name="Saw J.H.W."/>
        </authorList>
    </citation>
    <scope>NUCLEOTIDE SEQUENCE [LARGE SCALE GENOMIC DNA]</scope>
    <source>
        <strain evidence="17">JH1073</strain>
    </source>
</reference>
<dbReference type="AlphaFoldDB" id="A0AAJ6CRL3"/>
<evidence type="ECO:0000256" key="6">
    <source>
        <dbReference type="ARBA" id="ARBA00022763"/>
    </source>
</evidence>
<keyword evidence="11 13" id="KW-0234">DNA repair</keyword>
<dbReference type="GO" id="GO:0000287">
    <property type="term" value="F:magnesium ion binding"/>
    <property type="evidence" value="ECO:0007669"/>
    <property type="project" value="UniProtKB-UniRule"/>
</dbReference>
<evidence type="ECO:0000256" key="5">
    <source>
        <dbReference type="ARBA" id="ARBA00022759"/>
    </source>
</evidence>
<feature type="active site" evidence="13">
    <location>
        <position position="7"/>
    </location>
</feature>
<comment type="subunit">
    <text evidence="13">Homodimer which binds Holliday junction (HJ) DNA. The HJ becomes 2-fold symmetrical on binding to RuvC with unstacked arms; it has a different conformation from HJ DNA in complex with RuvA. In the full resolvosome a probable DNA-RuvA(4)-RuvB(12)-RuvC(2) complex forms which resolves the HJ.</text>
</comment>
<evidence type="ECO:0000256" key="10">
    <source>
        <dbReference type="ARBA" id="ARBA00023172"/>
    </source>
</evidence>
<keyword evidence="3 13" id="KW-0540">Nuclease</keyword>
<feature type="active site" evidence="13">
    <location>
        <position position="67"/>
    </location>
</feature>
<reference evidence="16" key="2">
    <citation type="journal article" date="2023" name="Nat. Commun.">
        <title>Cultivation of marine bacteria of the SAR202 clade.</title>
        <authorList>
            <person name="Lim Y."/>
            <person name="Seo J.H."/>
            <person name="Giovannoni S.J."/>
            <person name="Kang I."/>
            <person name="Cho J.C."/>
        </authorList>
    </citation>
    <scope>NUCLEOTIDE SEQUENCE</scope>
    <source>
        <strain evidence="16">JH1073</strain>
    </source>
</reference>
<comment type="similarity">
    <text evidence="1 13">Belongs to the RuvC family.</text>
</comment>
<comment type="subcellular location">
    <subcellularLocation>
        <location evidence="13">Cytoplasm</location>
    </subcellularLocation>
</comment>
<evidence type="ECO:0000313" key="15">
    <source>
        <dbReference type="EMBL" id="MDG0867116.1"/>
    </source>
</evidence>
<feature type="active site" evidence="13">
    <location>
        <position position="139"/>
    </location>
</feature>
<organism evidence="16 17">
    <name type="scientific">Candidatus Lucifugimonas marina</name>
    <dbReference type="NCBI Taxonomy" id="3038979"/>
    <lineage>
        <taxon>Bacteria</taxon>
        <taxon>Bacillati</taxon>
        <taxon>Chloroflexota</taxon>
        <taxon>Dehalococcoidia</taxon>
        <taxon>SAR202 cluster</taxon>
        <taxon>Candidatus Lucifugimonadales</taxon>
        <taxon>Candidatus Lucifugimonadaceae</taxon>
        <taxon>Candidatus Lucifugimonas</taxon>
    </lineage>
</organism>
<evidence type="ECO:0000256" key="7">
    <source>
        <dbReference type="ARBA" id="ARBA00022801"/>
    </source>
</evidence>
<comment type="cofactor">
    <cofactor evidence="13">
        <name>Mg(2+)</name>
        <dbReference type="ChEBI" id="CHEBI:18420"/>
    </cofactor>
    <text evidence="13">Binds 2 Mg(2+) ion per subunit.</text>
</comment>
<evidence type="ECO:0000256" key="11">
    <source>
        <dbReference type="ARBA" id="ARBA00023204"/>
    </source>
</evidence>
<keyword evidence="2 13" id="KW-0963">Cytoplasm</keyword>
<dbReference type="Pfam" id="PF02075">
    <property type="entry name" value="RuvC"/>
    <property type="match status" value="1"/>
</dbReference>
<dbReference type="Proteomes" id="UP001321249">
    <property type="component" value="Unassembled WGS sequence"/>
</dbReference>
<dbReference type="PANTHER" id="PTHR30194">
    <property type="entry name" value="CROSSOVER JUNCTION ENDODEOXYRIBONUCLEASE RUVC"/>
    <property type="match status" value="1"/>
</dbReference>
<dbReference type="EC" id="3.1.21.10" evidence="13 14"/>
<dbReference type="PRINTS" id="PR00696">
    <property type="entry name" value="RSOLVASERUVC"/>
</dbReference>
<evidence type="ECO:0000256" key="9">
    <source>
        <dbReference type="ARBA" id="ARBA00023125"/>
    </source>
</evidence>
<dbReference type="PANTHER" id="PTHR30194:SF3">
    <property type="entry name" value="CROSSOVER JUNCTION ENDODEOXYRIBONUCLEASE RUVC"/>
    <property type="match status" value="1"/>
</dbReference>
<dbReference type="Gene3D" id="3.30.420.10">
    <property type="entry name" value="Ribonuclease H-like superfamily/Ribonuclease H"/>
    <property type="match status" value="1"/>
</dbReference>
<dbReference type="EMBL" id="CP046147">
    <property type="protein sequence ID" value="WFG38528.1"/>
    <property type="molecule type" value="Genomic_DNA"/>
</dbReference>
<dbReference type="FunFam" id="3.30.420.10:FF:000002">
    <property type="entry name" value="Crossover junction endodeoxyribonuclease RuvC"/>
    <property type="match status" value="1"/>
</dbReference>